<dbReference type="EMBL" id="MCGO01000166">
    <property type="protein sequence ID" value="ORY23085.1"/>
    <property type="molecule type" value="Genomic_DNA"/>
</dbReference>
<sequence>MRFGSNLTFLMVLVAVAVLRDFWLQITAIRGPLAETEVLSGRAEAILVMERWRSRYYSLKLLSMHGELSGCN</sequence>
<evidence type="ECO:0000313" key="3">
    <source>
        <dbReference type="Proteomes" id="UP000193642"/>
    </source>
</evidence>
<feature type="signal peptide" evidence="1">
    <location>
        <begin position="1"/>
        <end position="28"/>
    </location>
</feature>
<feature type="chain" id="PRO_5012124081" evidence="1">
    <location>
        <begin position="29"/>
        <end position="72"/>
    </location>
</feature>
<protein>
    <submittedName>
        <fullName evidence="2">Uncharacterized protein</fullName>
    </submittedName>
</protein>
<proteinExistence type="predicted"/>
<reference evidence="2 3" key="1">
    <citation type="submission" date="2016-07" db="EMBL/GenBank/DDBJ databases">
        <title>Pervasive Adenine N6-methylation of Active Genes in Fungi.</title>
        <authorList>
            <consortium name="DOE Joint Genome Institute"/>
            <person name="Mondo S.J."/>
            <person name="Dannebaum R.O."/>
            <person name="Kuo R.C."/>
            <person name="Labutti K."/>
            <person name="Haridas S."/>
            <person name="Kuo A."/>
            <person name="Salamov A."/>
            <person name="Ahrendt S.R."/>
            <person name="Lipzen A."/>
            <person name="Sullivan W."/>
            <person name="Andreopoulos W.B."/>
            <person name="Clum A."/>
            <person name="Lindquist E."/>
            <person name="Daum C."/>
            <person name="Ramamoorthy G.K."/>
            <person name="Gryganskyi A."/>
            <person name="Culley D."/>
            <person name="Magnuson J.K."/>
            <person name="James T.Y."/>
            <person name="O'Malley M.A."/>
            <person name="Stajich J.E."/>
            <person name="Spatafora J.W."/>
            <person name="Visel A."/>
            <person name="Grigoriev I.V."/>
        </authorList>
    </citation>
    <scope>NUCLEOTIDE SEQUENCE [LARGE SCALE GENOMIC DNA]</scope>
    <source>
        <strain evidence="2 3">JEL800</strain>
    </source>
</reference>
<evidence type="ECO:0000313" key="2">
    <source>
        <dbReference type="EMBL" id="ORY23085.1"/>
    </source>
</evidence>
<comment type="caution">
    <text evidence="2">The sequence shown here is derived from an EMBL/GenBank/DDBJ whole genome shotgun (WGS) entry which is preliminary data.</text>
</comment>
<gene>
    <name evidence="2" type="ORF">BCR33DRAFT_138453</name>
</gene>
<name>A0A1Y2AMA9_9FUNG</name>
<organism evidence="2 3">
    <name type="scientific">Rhizoclosmatium globosum</name>
    <dbReference type="NCBI Taxonomy" id="329046"/>
    <lineage>
        <taxon>Eukaryota</taxon>
        <taxon>Fungi</taxon>
        <taxon>Fungi incertae sedis</taxon>
        <taxon>Chytridiomycota</taxon>
        <taxon>Chytridiomycota incertae sedis</taxon>
        <taxon>Chytridiomycetes</taxon>
        <taxon>Chytridiales</taxon>
        <taxon>Chytriomycetaceae</taxon>
        <taxon>Rhizoclosmatium</taxon>
    </lineage>
</organism>
<evidence type="ECO:0000256" key="1">
    <source>
        <dbReference type="SAM" id="SignalP"/>
    </source>
</evidence>
<keyword evidence="3" id="KW-1185">Reference proteome</keyword>
<accession>A0A1Y2AMA9</accession>
<dbReference type="AlphaFoldDB" id="A0A1Y2AMA9"/>
<dbReference type="Proteomes" id="UP000193642">
    <property type="component" value="Unassembled WGS sequence"/>
</dbReference>
<keyword evidence="1" id="KW-0732">Signal</keyword>